<protein>
    <submittedName>
        <fullName evidence="2">Uncharacterized protein</fullName>
    </submittedName>
</protein>
<dbReference type="Proteomes" id="UP000593571">
    <property type="component" value="Unassembled WGS sequence"/>
</dbReference>
<evidence type="ECO:0000313" key="3">
    <source>
        <dbReference type="Proteomes" id="UP000593571"/>
    </source>
</evidence>
<gene>
    <name evidence="2" type="ORF">HJG63_012292</name>
</gene>
<feature type="compositionally biased region" description="Low complexity" evidence="1">
    <location>
        <begin position="18"/>
        <end position="27"/>
    </location>
</feature>
<evidence type="ECO:0000256" key="1">
    <source>
        <dbReference type="SAM" id="MobiDB-lite"/>
    </source>
</evidence>
<comment type="caution">
    <text evidence="2">The sequence shown here is derived from an EMBL/GenBank/DDBJ whole genome shotgun (WGS) entry which is preliminary data.</text>
</comment>
<keyword evidence="3" id="KW-1185">Reference proteome</keyword>
<organism evidence="2 3">
    <name type="scientific">Rousettus aegyptiacus</name>
    <name type="common">Egyptian fruit bat</name>
    <name type="synonym">Pteropus aegyptiacus</name>
    <dbReference type="NCBI Taxonomy" id="9407"/>
    <lineage>
        <taxon>Eukaryota</taxon>
        <taxon>Metazoa</taxon>
        <taxon>Chordata</taxon>
        <taxon>Craniata</taxon>
        <taxon>Vertebrata</taxon>
        <taxon>Euteleostomi</taxon>
        <taxon>Mammalia</taxon>
        <taxon>Eutheria</taxon>
        <taxon>Laurasiatheria</taxon>
        <taxon>Chiroptera</taxon>
        <taxon>Yinpterochiroptera</taxon>
        <taxon>Pteropodoidea</taxon>
        <taxon>Pteropodidae</taxon>
        <taxon>Rousettinae</taxon>
        <taxon>Rousettus</taxon>
    </lineage>
</organism>
<proteinExistence type="predicted"/>
<accession>A0A7J8F0D6</accession>
<dbReference type="EMBL" id="JACASE010000008">
    <property type="protein sequence ID" value="KAF6441123.1"/>
    <property type="molecule type" value="Genomic_DNA"/>
</dbReference>
<reference evidence="2 3" key="1">
    <citation type="journal article" date="2020" name="Nature">
        <title>Six reference-quality genomes reveal evolution of bat adaptations.</title>
        <authorList>
            <person name="Jebb D."/>
            <person name="Huang Z."/>
            <person name="Pippel M."/>
            <person name="Hughes G.M."/>
            <person name="Lavrichenko K."/>
            <person name="Devanna P."/>
            <person name="Winkler S."/>
            <person name="Jermiin L.S."/>
            <person name="Skirmuntt E.C."/>
            <person name="Katzourakis A."/>
            <person name="Burkitt-Gray L."/>
            <person name="Ray D.A."/>
            <person name="Sullivan K.A.M."/>
            <person name="Roscito J.G."/>
            <person name="Kirilenko B.M."/>
            <person name="Davalos L.M."/>
            <person name="Corthals A.P."/>
            <person name="Power M.L."/>
            <person name="Jones G."/>
            <person name="Ransome R.D."/>
            <person name="Dechmann D.K.N."/>
            <person name="Locatelli A.G."/>
            <person name="Puechmaille S.J."/>
            <person name="Fedrigo O."/>
            <person name="Jarvis E.D."/>
            <person name="Hiller M."/>
            <person name="Vernes S.C."/>
            <person name="Myers E.W."/>
            <person name="Teeling E.C."/>
        </authorList>
    </citation>
    <scope>NUCLEOTIDE SEQUENCE [LARGE SCALE GENOMIC DNA]</scope>
    <source>
        <strain evidence="2">MRouAeg1</strain>
        <tissue evidence="2">Muscle</tissue>
    </source>
</reference>
<name>A0A7J8F0D6_ROUAE</name>
<dbReference type="AlphaFoldDB" id="A0A7J8F0D6"/>
<evidence type="ECO:0000313" key="2">
    <source>
        <dbReference type="EMBL" id="KAF6441123.1"/>
    </source>
</evidence>
<feature type="region of interest" description="Disordered" evidence="1">
    <location>
        <begin position="1"/>
        <end position="34"/>
    </location>
</feature>
<sequence length="91" mass="10574">MLLKANRAILKPTSELGRPSSSPSSRSFVKERRNPVMATVRRANANLMSTFQRRLRQGLMLRTDYIRETLRRRSPLRAPVRKSPILRTTRV</sequence>